<dbReference type="EMBL" id="JAFCNB010000001">
    <property type="protein sequence ID" value="MBP2702590.1"/>
    <property type="molecule type" value="Genomic_DNA"/>
</dbReference>
<dbReference type="RefSeq" id="WP_210153867.1">
    <property type="nucleotide sequence ID" value="NZ_JAFCNB010000001.1"/>
</dbReference>
<evidence type="ECO:0000313" key="3">
    <source>
        <dbReference type="EMBL" id="MBP2702590.1"/>
    </source>
</evidence>
<evidence type="ECO:0000313" key="4">
    <source>
        <dbReference type="Proteomes" id="UP000674234"/>
    </source>
</evidence>
<gene>
    <name evidence="3" type="ORF">JOL79_02085</name>
</gene>
<protein>
    <recommendedName>
        <fullName evidence="5">RlpA-like protein double-psi beta-barrel domain-containing protein</fullName>
    </recommendedName>
</protein>
<dbReference type="Gene3D" id="2.40.40.10">
    <property type="entry name" value="RlpA-like domain"/>
    <property type="match status" value="1"/>
</dbReference>
<accession>A0A940WBT9</accession>
<keyword evidence="2" id="KW-0732">Signal</keyword>
<feature type="signal peptide" evidence="2">
    <location>
        <begin position="1"/>
        <end position="27"/>
    </location>
</feature>
<evidence type="ECO:0000256" key="1">
    <source>
        <dbReference type="SAM" id="MobiDB-lite"/>
    </source>
</evidence>
<proteinExistence type="predicted"/>
<comment type="caution">
    <text evidence="3">The sequence shown here is derived from an EMBL/GenBank/DDBJ whole genome shotgun (WGS) entry which is preliminary data.</text>
</comment>
<dbReference type="InterPro" id="IPR036908">
    <property type="entry name" value="RlpA-like_sf"/>
</dbReference>
<dbReference type="AlphaFoldDB" id="A0A940WBT9"/>
<reference evidence="3" key="1">
    <citation type="submission" date="2021-02" db="EMBL/GenBank/DDBJ databases">
        <title>Draft genome sequence of Microbispora sp. RL4-1S isolated from rice leaves in Thailand.</title>
        <authorList>
            <person name="Muangham S."/>
            <person name="Duangmal K."/>
        </authorList>
    </citation>
    <scope>NUCLEOTIDE SEQUENCE</scope>
    <source>
        <strain evidence="3">RL4-1S</strain>
    </source>
</reference>
<keyword evidence="4" id="KW-1185">Reference proteome</keyword>
<sequence>MRKRARQALTATAAGTVLVCAVTAAHAAVTGETPSLLGDDTPRVLPEAAAAMAVAEAAPAAPPSGPTAGSSLRSAIASPSPTASAPSPTVASPSPAVASPSLAVASPSPTASALRAMAAPPSSAPAASPAPKRPALPAGVATATSFWDGQTASGRPMRYETVASPYWPLGTTVKITYRGRSAKGVVEDFGPAEWAVAQHDIPAILDLSEEMMADLTGTRSDTVHVRFQVLKWGKGGVYRHSGTGYGLAMGKEKG</sequence>
<evidence type="ECO:0000256" key="2">
    <source>
        <dbReference type="SAM" id="SignalP"/>
    </source>
</evidence>
<feature type="chain" id="PRO_5037566954" description="RlpA-like protein double-psi beta-barrel domain-containing protein" evidence="2">
    <location>
        <begin position="28"/>
        <end position="254"/>
    </location>
</feature>
<feature type="region of interest" description="Disordered" evidence="1">
    <location>
        <begin position="56"/>
        <end position="137"/>
    </location>
</feature>
<organism evidence="3 4">
    <name type="scientific">Microbispora oryzae</name>
    <dbReference type="NCBI Taxonomy" id="2806554"/>
    <lineage>
        <taxon>Bacteria</taxon>
        <taxon>Bacillati</taxon>
        <taxon>Actinomycetota</taxon>
        <taxon>Actinomycetes</taxon>
        <taxon>Streptosporangiales</taxon>
        <taxon>Streptosporangiaceae</taxon>
        <taxon>Microbispora</taxon>
    </lineage>
</organism>
<name>A0A940WBT9_9ACTN</name>
<evidence type="ECO:0008006" key="5">
    <source>
        <dbReference type="Google" id="ProtNLM"/>
    </source>
</evidence>
<feature type="compositionally biased region" description="Low complexity" evidence="1">
    <location>
        <begin position="74"/>
        <end position="137"/>
    </location>
</feature>
<dbReference type="Proteomes" id="UP000674234">
    <property type="component" value="Unassembled WGS sequence"/>
</dbReference>